<keyword evidence="10" id="KW-1185">Reference proteome</keyword>
<reference evidence="9" key="1">
    <citation type="submission" date="2022-09" db="EMBL/GenBank/DDBJ databases">
        <title>Aureispira anguillicida sp. nov., isolated from Leptocephalus of Japanese eel Anguilla japonica.</title>
        <authorList>
            <person name="Yuasa K."/>
            <person name="Mekata T."/>
            <person name="Ikunari K."/>
        </authorList>
    </citation>
    <scope>NUCLEOTIDE SEQUENCE</scope>
    <source>
        <strain evidence="9">EL160426</strain>
    </source>
</reference>
<evidence type="ECO:0000256" key="4">
    <source>
        <dbReference type="ARBA" id="ARBA00023002"/>
    </source>
</evidence>
<dbReference type="PANTHER" id="PTHR32439:SF9">
    <property type="entry name" value="BLR3264 PROTEIN"/>
    <property type="match status" value="1"/>
</dbReference>
<name>A0A915YII1_9BACT</name>
<dbReference type="InterPro" id="IPR005117">
    <property type="entry name" value="NiRdtase/SiRdtase_haem-b_fer"/>
</dbReference>
<evidence type="ECO:0000313" key="10">
    <source>
        <dbReference type="Proteomes" id="UP001060919"/>
    </source>
</evidence>
<dbReference type="Gene3D" id="3.30.413.10">
    <property type="entry name" value="Sulfite Reductase Hemoprotein, domain 1"/>
    <property type="match status" value="2"/>
</dbReference>
<evidence type="ECO:0000313" key="9">
    <source>
        <dbReference type="EMBL" id="BDS13799.1"/>
    </source>
</evidence>
<dbReference type="PANTHER" id="PTHR32439">
    <property type="entry name" value="FERREDOXIN--NITRITE REDUCTASE, CHLOROPLASTIC"/>
    <property type="match status" value="1"/>
</dbReference>
<dbReference type="Proteomes" id="UP001060919">
    <property type="component" value="Chromosome"/>
</dbReference>
<feature type="domain" description="Nitrite/sulphite reductase 4Fe-4S" evidence="7">
    <location>
        <begin position="398"/>
        <end position="542"/>
    </location>
</feature>
<dbReference type="GO" id="GO:0016491">
    <property type="term" value="F:oxidoreductase activity"/>
    <property type="evidence" value="ECO:0007669"/>
    <property type="project" value="UniProtKB-KW"/>
</dbReference>
<dbReference type="RefSeq" id="WP_264789051.1">
    <property type="nucleotide sequence ID" value="NZ_AP026867.1"/>
</dbReference>
<dbReference type="SUPFAM" id="SSF56014">
    <property type="entry name" value="Nitrite and sulphite reductase 4Fe-4S domain-like"/>
    <property type="match status" value="2"/>
</dbReference>
<evidence type="ECO:0000256" key="2">
    <source>
        <dbReference type="ARBA" id="ARBA00022617"/>
    </source>
</evidence>
<dbReference type="InterPro" id="IPR045854">
    <property type="entry name" value="NO2/SO3_Rdtase_4Fe4S_sf"/>
</dbReference>
<evidence type="ECO:0000256" key="6">
    <source>
        <dbReference type="ARBA" id="ARBA00023014"/>
    </source>
</evidence>
<feature type="domain" description="Nitrite/sulphite reductase 4Fe-4S" evidence="7">
    <location>
        <begin position="123"/>
        <end position="274"/>
    </location>
</feature>
<evidence type="ECO:0000256" key="1">
    <source>
        <dbReference type="ARBA" id="ARBA00022485"/>
    </source>
</evidence>
<keyword evidence="5" id="KW-0408">Iron</keyword>
<sequence length="709" mass="79311">MATKLNLENIQSVDKQDIIELDRKITDVRLGRIDEERFKHYRLTRGVYGQRQVGVQMFRTKIPFGRLTTEQLEALAQASIQYSTGNLHLTTRQNIQLHYVKLGDSPHLWADLSRAGVTAMGACGNTVRNITASAKAGIHPEELFDVSPYVQAMFEYFLRNPICQEMGRKIKIAFSATDEDSAFAYFHDFGFIPRLKEGKRGFKVLLGGGLGAQAMVAPTVYEFLEEERIIPFVEAAIRVFDRYGEREKRMKARMKFLLKKWGVAHFLSLVEKEYPSLEQLTVHIDTTGNWQPTPPASDLDHKEPTIANVTSYKLWQLTNTFEQKQAGYYAVLLKIRLGDISASSALKLAAIIRQYAANELRLTVNQGILIKYVPKASLAALYNALDELGLADAGFGAIVDITACPGTDTCNLGVSNSTALAKQLENVLLENYAHLIGEKAIQIKISGCMNACGQHMAANIGFHGSSIKVGKEVLPAMQVVLGGGVDEKGNGFIAEKIIKLPSKRIPTALVWLLDDYEEKELGGEYFNDYVKRQGKRYFYNLLKALAIKDNLHPSDFWDWGQEKPYQKEIGVGECAGVAFDMVATIINDAKEKIQLSNQALKENLWGDSIYLSYGAFVIAAKAVLLGVDIKCNTQIGIINDFDKELIETGKFDLDGNFAELVLQINKNTPEEVFAVTYWQQAAAFLEQVIEYRRKELDGSKRVLSEHYKA</sequence>
<dbReference type="Gene3D" id="3.90.480.10">
    <property type="entry name" value="Sulfite Reductase Hemoprotein,Domain 2"/>
    <property type="match status" value="1"/>
</dbReference>
<gene>
    <name evidence="9" type="ORF">AsAng_0045610</name>
</gene>
<feature type="domain" description="Nitrite/Sulfite reductase ferredoxin-like" evidence="8">
    <location>
        <begin position="322"/>
        <end position="387"/>
    </location>
</feature>
<organism evidence="9 10">
    <name type="scientific">Aureispira anguillae</name>
    <dbReference type="NCBI Taxonomy" id="2864201"/>
    <lineage>
        <taxon>Bacteria</taxon>
        <taxon>Pseudomonadati</taxon>
        <taxon>Bacteroidota</taxon>
        <taxon>Saprospiria</taxon>
        <taxon>Saprospirales</taxon>
        <taxon>Saprospiraceae</taxon>
        <taxon>Aureispira</taxon>
    </lineage>
</organism>
<dbReference type="AlphaFoldDB" id="A0A915YII1"/>
<dbReference type="InterPro" id="IPR051329">
    <property type="entry name" value="NIR_SIR_4Fe-4S"/>
</dbReference>
<evidence type="ECO:0000256" key="3">
    <source>
        <dbReference type="ARBA" id="ARBA00022723"/>
    </source>
</evidence>
<dbReference type="InterPro" id="IPR006067">
    <property type="entry name" value="NO2/SO3_Rdtase_4Fe4S_dom"/>
</dbReference>
<accession>A0A915YII1</accession>
<keyword evidence="2" id="KW-0349">Heme</keyword>
<evidence type="ECO:0000256" key="5">
    <source>
        <dbReference type="ARBA" id="ARBA00023004"/>
    </source>
</evidence>
<evidence type="ECO:0000259" key="7">
    <source>
        <dbReference type="Pfam" id="PF01077"/>
    </source>
</evidence>
<dbReference type="KEGG" id="aup:AsAng_0045610"/>
<dbReference type="GO" id="GO:0051539">
    <property type="term" value="F:4 iron, 4 sulfur cluster binding"/>
    <property type="evidence" value="ECO:0007669"/>
    <property type="project" value="UniProtKB-KW"/>
</dbReference>
<keyword evidence="4" id="KW-0560">Oxidoreductase</keyword>
<feature type="domain" description="Nitrite/Sulfite reductase ferredoxin-like" evidence="8">
    <location>
        <begin position="48"/>
        <end position="113"/>
    </location>
</feature>
<dbReference type="InterPro" id="IPR036136">
    <property type="entry name" value="Nit/Sulf_reduc_fer-like_dom_sf"/>
</dbReference>
<dbReference type="Gene3D" id="1.20.120.330">
    <property type="entry name" value="Nucleotidyltransferases domain 2"/>
    <property type="match status" value="1"/>
</dbReference>
<keyword evidence="3" id="KW-0479">Metal-binding</keyword>
<dbReference type="GO" id="GO:0046872">
    <property type="term" value="F:metal ion binding"/>
    <property type="evidence" value="ECO:0007669"/>
    <property type="project" value="UniProtKB-KW"/>
</dbReference>
<protein>
    <submittedName>
        <fullName evidence="9">Nitrite/sulfite reductase</fullName>
    </submittedName>
</protein>
<keyword evidence="6" id="KW-0411">Iron-sulfur</keyword>
<proteinExistence type="predicted"/>
<dbReference type="SUPFAM" id="SSF55124">
    <property type="entry name" value="Nitrite/Sulfite reductase N-terminal domain-like"/>
    <property type="match status" value="2"/>
</dbReference>
<dbReference type="Pfam" id="PF03460">
    <property type="entry name" value="NIR_SIR_ferr"/>
    <property type="match status" value="2"/>
</dbReference>
<keyword evidence="1" id="KW-0004">4Fe-4S</keyword>
<dbReference type="GO" id="GO:0020037">
    <property type="term" value="F:heme binding"/>
    <property type="evidence" value="ECO:0007669"/>
    <property type="project" value="InterPro"/>
</dbReference>
<dbReference type="EMBL" id="AP026867">
    <property type="protein sequence ID" value="BDS13799.1"/>
    <property type="molecule type" value="Genomic_DNA"/>
</dbReference>
<dbReference type="Pfam" id="PF01077">
    <property type="entry name" value="NIR_SIR"/>
    <property type="match status" value="2"/>
</dbReference>
<evidence type="ECO:0000259" key="8">
    <source>
        <dbReference type="Pfam" id="PF03460"/>
    </source>
</evidence>